<dbReference type="InterPro" id="IPR044920">
    <property type="entry name" value="MnmG_C_subdom_sf"/>
</dbReference>
<evidence type="ECO:0000313" key="14">
    <source>
        <dbReference type="Proteomes" id="UP000249293"/>
    </source>
</evidence>
<dbReference type="InterPro" id="IPR047001">
    <property type="entry name" value="MnmG_C_subdom"/>
</dbReference>
<reference evidence="9" key="4">
    <citation type="submission" date="2017-01" db="EMBL/GenBank/DDBJ databases">
        <authorList>
            <person name="Mah S.A."/>
            <person name="Swanson W.J."/>
            <person name="Moy G.W."/>
            <person name="Vacquier V.D."/>
        </authorList>
    </citation>
    <scope>NUCLEOTIDE SEQUENCE [LARGE SCALE GENOMIC DNA]</scope>
    <source>
        <strain evidence="9">129</strain>
    </source>
</reference>
<dbReference type="PROSITE" id="PS01280">
    <property type="entry name" value="GIDA_1"/>
    <property type="match status" value="1"/>
</dbReference>
<dbReference type="InterPro" id="IPR026904">
    <property type="entry name" value="MnmG_C"/>
</dbReference>
<gene>
    <name evidence="9" type="ORF">BOH78_3553</name>
    <name evidence="7" type="ORF">C5L36_0C00570</name>
    <name evidence="10" type="ORF">CAS74_000051</name>
    <name evidence="8" type="ORF">JL09_g3181</name>
</gene>
<organism evidence="8 11">
    <name type="scientific">Pichia kudriavzevii</name>
    <name type="common">Yeast</name>
    <name type="synonym">Issatchenkia orientalis</name>
    <dbReference type="NCBI Taxonomy" id="4909"/>
    <lineage>
        <taxon>Eukaryota</taxon>
        <taxon>Fungi</taxon>
        <taxon>Dikarya</taxon>
        <taxon>Ascomycota</taxon>
        <taxon>Saccharomycotina</taxon>
        <taxon>Pichiomycetes</taxon>
        <taxon>Pichiales</taxon>
        <taxon>Pichiaceae</taxon>
        <taxon>Pichia</taxon>
    </lineage>
</organism>
<dbReference type="Pfam" id="PF21680">
    <property type="entry name" value="GIDA_C_1st"/>
    <property type="match status" value="1"/>
</dbReference>
<dbReference type="STRING" id="4909.A0A099P0C5"/>
<dbReference type="Gene3D" id="1.10.150.570">
    <property type="entry name" value="GidA associated domain, C-terminal subdomain"/>
    <property type="match status" value="1"/>
</dbReference>
<evidence type="ECO:0000256" key="2">
    <source>
        <dbReference type="ARBA" id="ARBA00007653"/>
    </source>
</evidence>
<comment type="similarity">
    <text evidence="2">Belongs to the MnmG family.</text>
</comment>
<proteinExistence type="inferred from homology"/>
<dbReference type="eggNOG" id="KOG2311">
    <property type="taxonomic scope" value="Eukaryota"/>
</dbReference>
<evidence type="ECO:0000256" key="3">
    <source>
        <dbReference type="ARBA" id="ARBA00022630"/>
    </source>
</evidence>
<dbReference type="GO" id="GO:0070899">
    <property type="term" value="P:mitochondrial tRNA wobble uridine modification"/>
    <property type="evidence" value="ECO:0007669"/>
    <property type="project" value="EnsemblFungi"/>
</dbReference>
<evidence type="ECO:0000313" key="13">
    <source>
        <dbReference type="Proteomes" id="UP000195871"/>
    </source>
</evidence>
<dbReference type="Pfam" id="PF13932">
    <property type="entry name" value="SAM_GIDA_C"/>
    <property type="match status" value="1"/>
</dbReference>
<dbReference type="AlphaFoldDB" id="A0A099P0C5"/>
<protein>
    <submittedName>
        <fullName evidence="9">Mitochondrial translation optimization protein 1</fullName>
    </submittedName>
    <submittedName>
        <fullName evidence="10">tRNA uridine 5-carboxymethylaminomethyl modification enzyme GidA</fullName>
    </submittedName>
</protein>
<dbReference type="InterPro" id="IPR020595">
    <property type="entry name" value="MnmG-rel_CS"/>
</dbReference>
<dbReference type="EMBL" id="JQFK01000032">
    <property type="protein sequence ID" value="KGK37632.1"/>
    <property type="molecule type" value="Genomic_DNA"/>
</dbReference>
<dbReference type="EMBL" id="MQVM01000018">
    <property type="protein sequence ID" value="ONH72839.1"/>
    <property type="molecule type" value="Genomic_DNA"/>
</dbReference>
<feature type="domain" description="tRNA uridine 5-carboxymethylaminomethyl modification enzyme C-terminal subdomain" evidence="6">
    <location>
        <begin position="581"/>
        <end position="652"/>
    </location>
</feature>
<keyword evidence="3" id="KW-0285">Flavoprotein</keyword>
<dbReference type="Proteomes" id="UP000195871">
    <property type="component" value="Unassembled WGS sequence"/>
</dbReference>
<evidence type="ECO:0000313" key="7">
    <source>
        <dbReference type="EMBL" id="AWU76113.1"/>
    </source>
</evidence>
<dbReference type="Gene3D" id="1.10.10.1800">
    <property type="entry name" value="tRNA uridine 5-carboxymethylaminomethyl modification enzyme MnmG/GidA"/>
    <property type="match status" value="1"/>
</dbReference>
<dbReference type="EMBL" id="CP028775">
    <property type="protein sequence ID" value="AWU76113.1"/>
    <property type="molecule type" value="Genomic_DNA"/>
</dbReference>
<dbReference type="EMBL" id="NHMM01000001">
    <property type="protein sequence ID" value="OUT23694.1"/>
    <property type="molecule type" value="Genomic_DNA"/>
</dbReference>
<comment type="cofactor">
    <cofactor evidence="1">
        <name>FAD</name>
        <dbReference type="ChEBI" id="CHEBI:57692"/>
    </cofactor>
</comment>
<dbReference type="InterPro" id="IPR040131">
    <property type="entry name" value="MnmG_N"/>
</dbReference>
<evidence type="ECO:0000313" key="10">
    <source>
        <dbReference type="EMBL" id="OUT23694.1"/>
    </source>
</evidence>
<dbReference type="FunFam" id="3.50.50.60:FF:000002">
    <property type="entry name" value="tRNA uridine 5-carboxymethylaminomethyl modification enzyme MnmG"/>
    <property type="match status" value="1"/>
</dbReference>
<dbReference type="InterPro" id="IPR049312">
    <property type="entry name" value="GIDA_C_N"/>
</dbReference>
<dbReference type="InterPro" id="IPR004416">
    <property type="entry name" value="MnmG"/>
</dbReference>
<dbReference type="FunFam" id="1.10.150.570:FF:000001">
    <property type="entry name" value="tRNA uridine 5-carboxymethylaminomethyl modification enzyme MnmG"/>
    <property type="match status" value="1"/>
</dbReference>
<dbReference type="GO" id="GO:0005739">
    <property type="term" value="C:mitochondrion"/>
    <property type="evidence" value="ECO:0007669"/>
    <property type="project" value="EnsemblFungi"/>
</dbReference>
<dbReference type="Gene3D" id="3.50.50.60">
    <property type="entry name" value="FAD/NAD(P)-binding domain"/>
    <property type="match status" value="2"/>
</dbReference>
<dbReference type="Pfam" id="PF01134">
    <property type="entry name" value="GIDA"/>
    <property type="match status" value="1"/>
</dbReference>
<evidence type="ECO:0000313" key="12">
    <source>
        <dbReference type="Proteomes" id="UP000189274"/>
    </source>
</evidence>
<dbReference type="Proteomes" id="UP000249293">
    <property type="component" value="Chromosome 3"/>
</dbReference>
<reference evidence="11" key="1">
    <citation type="journal article" date="2014" name="Microb. Cell Fact.">
        <title>Exploiting Issatchenkia orientalis SD108 for succinic acid production.</title>
        <authorList>
            <person name="Xiao H."/>
            <person name="Shao Z."/>
            <person name="Jiang Y."/>
            <person name="Dole S."/>
            <person name="Zhao H."/>
        </authorList>
    </citation>
    <scope>NUCLEOTIDE SEQUENCE [LARGE SCALE GENOMIC DNA]</scope>
    <source>
        <strain evidence="11">SD108</strain>
    </source>
</reference>
<evidence type="ECO:0000256" key="5">
    <source>
        <dbReference type="ARBA" id="ARBA00054993"/>
    </source>
</evidence>
<dbReference type="SUPFAM" id="SSF51905">
    <property type="entry name" value="FAD/NAD(P)-binding domain"/>
    <property type="match status" value="1"/>
</dbReference>
<sequence length="656" mass="73676">MPFPHIFKRLLHYDAEVARKLATSPYHPVIVVGGGHAGIEAATGSARTGVKTTLVTPKWDNIGATSCNPAFGGIGKGTLLKEIDALDGVCPRIVDRAGIQFKILNRSRGAAVWGYRAQIDRDLYQKEMQNFVKKYENLDIIENKIEDLIIEFQDADPLGRNSGIVRGAVLSNGELVKCDRVVITTGTFLGAEIHLGMKCWPAGRIDETSSLGLSETFKKVGFMMGRLKTGTPPRISGKSINYDLVTKEYGDNPPEPMSFLNERPKIAAEEQVLCYGTYTKPEVKDIVMNNLHKTFHIRETVKGPRYCPSLESKILRFGDKPQHRVWLEPESLNREENDIIYPNGISMTMPEDIQYEILRNITGLENVEMLQPAYGVEYDYVDPRELSRTLETKLISGLYLAGQINGTTGYEEAAAQGIIAGINAGLHHQNAEKDLALDRSDGYIGVLIDDLITKGVEEPYRMFTSRSEFRVSVRADNADLRLTELGRQVGCVSNTRWEVFTKDKQRFETAVSKLKDFKLSSSKWNDILSEINIGNDSKLKSAYEILKYKGSNINRILEVVNDSELIKDMNERIKMKVSVEGNYSGYIRKEKEYIRAFKADENLRLPAGFDYRTIPSLSAEAIAKLNENRPETIGQARRIQGITPAAIFELYRISRK</sequence>
<reference evidence="12" key="3">
    <citation type="journal article" date="2017" name="Genome Announc.">
        <title>Genome sequences of Cyberlindnera fabianii 65, Pichia kudriavzevii 129, and Saccharomyces cerevisiae 131 isolated from fermented masau fruits in Zimbabwe.</title>
        <authorList>
            <person name="van Rijswijck I.M.H."/>
            <person name="Derks M.F.L."/>
            <person name="Abee T."/>
            <person name="de Ridder D."/>
            <person name="Smid E.J."/>
        </authorList>
    </citation>
    <scope>NUCLEOTIDE SEQUENCE [LARGE SCALE GENOMIC DNA]</scope>
    <source>
        <strain evidence="12">129</strain>
    </source>
</reference>
<dbReference type="VEuPathDB" id="FungiDB:C5L36_0C00570"/>
<dbReference type="Proteomes" id="UP000189274">
    <property type="component" value="Unassembled WGS sequence"/>
</dbReference>
<evidence type="ECO:0000256" key="4">
    <source>
        <dbReference type="ARBA" id="ARBA00022827"/>
    </source>
</evidence>
<dbReference type="PROSITE" id="PS01281">
    <property type="entry name" value="GIDA_2"/>
    <property type="match status" value="1"/>
</dbReference>
<evidence type="ECO:0000256" key="1">
    <source>
        <dbReference type="ARBA" id="ARBA00001974"/>
    </source>
</evidence>
<name>A0A099P0C5_PICKU</name>
<dbReference type="PANTHER" id="PTHR11806:SF0">
    <property type="entry name" value="PROTEIN MTO1 HOMOLOG, MITOCHONDRIAL"/>
    <property type="match status" value="1"/>
</dbReference>
<keyword evidence="14" id="KW-1185">Reference proteome</keyword>
<keyword evidence="4" id="KW-0274">FAD</keyword>
<evidence type="ECO:0000259" key="6">
    <source>
        <dbReference type="SMART" id="SM01228"/>
    </source>
</evidence>
<dbReference type="InterPro" id="IPR002218">
    <property type="entry name" value="MnmG-rel"/>
</dbReference>
<dbReference type="Proteomes" id="UP000029867">
    <property type="component" value="Unassembled WGS sequence"/>
</dbReference>
<comment type="function">
    <text evidence="5">Component of the MSS1-MTO1 complex that catalyzes the 5-carboxymethylaminomethyluridine (cmnm(5)U) modification at the 34th wobble position (U34) of mitochondrial tRNAs.</text>
</comment>
<reference evidence="8" key="2">
    <citation type="submission" date="2014-08" db="EMBL/GenBank/DDBJ databases">
        <title>Exploiting Issatchenkia orientalis SD108 for Succinic Acid Production.</title>
        <authorList>
            <person name="Xiao H."/>
            <person name="Shao Z."/>
            <person name="Jiang Y."/>
            <person name="Dole S."/>
            <person name="Zhao H."/>
        </authorList>
    </citation>
    <scope>NUCLEOTIDE SEQUENCE [LARGE SCALE GENOMIC DNA]</scope>
    <source>
        <strain evidence="8">SD108</strain>
    </source>
</reference>
<dbReference type="SMART" id="SM01228">
    <property type="entry name" value="GIDA_assoc_3"/>
    <property type="match status" value="1"/>
</dbReference>
<accession>A0A099P0C5</accession>
<evidence type="ECO:0000313" key="11">
    <source>
        <dbReference type="Proteomes" id="UP000029867"/>
    </source>
</evidence>
<dbReference type="PANTHER" id="PTHR11806">
    <property type="entry name" value="GLUCOSE INHIBITED DIVISION PROTEIN A"/>
    <property type="match status" value="1"/>
</dbReference>
<dbReference type="HAMAP" id="MF_00129">
    <property type="entry name" value="MnmG_GidA"/>
    <property type="match status" value="1"/>
</dbReference>
<dbReference type="FunFam" id="3.50.50.60:FF:000082">
    <property type="entry name" value="protein MTO1 homolog, mitochondrial isoform X1"/>
    <property type="match status" value="1"/>
</dbReference>
<dbReference type="OrthoDB" id="3329at2759"/>
<dbReference type="InterPro" id="IPR036188">
    <property type="entry name" value="FAD/NAD-bd_sf"/>
</dbReference>
<dbReference type="GO" id="GO:0050660">
    <property type="term" value="F:flavin adenine dinucleotide binding"/>
    <property type="evidence" value="ECO:0007669"/>
    <property type="project" value="InterPro"/>
</dbReference>
<dbReference type="NCBIfam" id="TIGR00136">
    <property type="entry name" value="mnmG_gidA"/>
    <property type="match status" value="1"/>
</dbReference>
<evidence type="ECO:0000313" key="8">
    <source>
        <dbReference type="EMBL" id="KGK37632.1"/>
    </source>
</evidence>
<dbReference type="GO" id="GO:0030488">
    <property type="term" value="P:tRNA methylation"/>
    <property type="evidence" value="ECO:0007669"/>
    <property type="project" value="TreeGrafter"/>
</dbReference>
<evidence type="ECO:0000313" key="9">
    <source>
        <dbReference type="EMBL" id="ONH72839.1"/>
    </source>
</evidence>
<reference evidence="7 14" key="6">
    <citation type="submission" date="2018-06" db="EMBL/GenBank/DDBJ databases">
        <title>Population genomics shows no distinction between pathogenic Candida krusei and environmental Pichia kudriavzevii: One species, four names.</title>
        <authorList>
            <person name="Douglass A.P."/>
            <person name="Offei B."/>
            <person name="Braun-Galleani S."/>
            <person name="Coughlan A.Y."/>
            <person name="Martos A."/>
            <person name="Ortiz-Merino R.A."/>
            <person name="Byrne K.P."/>
            <person name="Wolfe K.H."/>
        </authorList>
    </citation>
    <scope>NUCLEOTIDE SEQUENCE [LARGE SCALE GENOMIC DNA]</scope>
    <source>
        <strain evidence="7 14">CBS573</strain>
    </source>
</reference>
<reference evidence="10 13" key="5">
    <citation type="submission" date="2017-05" db="EMBL/GenBank/DDBJ databases">
        <title>The Genome Sequence of Candida krusei Ckrusei653.</title>
        <authorList>
            <person name="Cuomo C."/>
            <person name="Forche A."/>
            <person name="Young S."/>
            <person name="Abouelleil A."/>
            <person name="Cao P."/>
            <person name="Chapman S."/>
            <person name="Cusick C."/>
            <person name="Shea T."/>
            <person name="Nusbaum C."/>
            <person name="Birren B."/>
        </authorList>
    </citation>
    <scope>NUCLEOTIDE SEQUENCE [LARGE SCALE GENOMIC DNA]</scope>
    <source>
        <strain evidence="10 13">Ckrusei653</strain>
    </source>
</reference>
<dbReference type="HOGENOM" id="CLU_007831_2_2_1"/>